<organism evidence="3 4">
    <name type="scientific">Piscinibacter gummiphilus</name>
    <dbReference type="NCBI Taxonomy" id="946333"/>
    <lineage>
        <taxon>Bacteria</taxon>
        <taxon>Pseudomonadati</taxon>
        <taxon>Pseudomonadota</taxon>
        <taxon>Betaproteobacteria</taxon>
        <taxon>Burkholderiales</taxon>
        <taxon>Sphaerotilaceae</taxon>
        <taxon>Piscinibacter</taxon>
    </lineage>
</organism>
<evidence type="ECO:0000313" key="4">
    <source>
        <dbReference type="Proteomes" id="UP001303946"/>
    </source>
</evidence>
<reference evidence="3 4" key="1">
    <citation type="submission" date="2023-10" db="EMBL/GenBank/DDBJ databases">
        <title>Bacteria for the degradation of biodegradable plastic PBAT(Polybutylene adipate terephthalate).</title>
        <authorList>
            <person name="Weon H.-Y."/>
            <person name="Yeon J."/>
        </authorList>
    </citation>
    <scope>NUCLEOTIDE SEQUENCE [LARGE SCALE GENOMIC DNA]</scope>
    <source>
        <strain evidence="3 4">SBD 7-3</strain>
    </source>
</reference>
<keyword evidence="2" id="KW-0812">Transmembrane</keyword>
<name>A0ABZ0CW81_9BURK</name>
<protein>
    <recommendedName>
        <fullName evidence="5">50S ribosomal protein L24e</fullName>
    </recommendedName>
</protein>
<dbReference type="RefSeq" id="WP_316699917.1">
    <property type="nucleotide sequence ID" value="NZ_CP136336.1"/>
</dbReference>
<sequence length="119" mass="13051">MSPELIFATAIAGAAFLGGLLWARKRGPKTRNVAHKGRRDAPTPANLRYTCAGCAGQFTHSRRTLSAREKGAKSFYCNACHTRSLTVPKPKPWQLVPGAKKHKKAEQKAEQKADKKAPR</sequence>
<keyword evidence="4" id="KW-1185">Reference proteome</keyword>
<accession>A0ABZ0CW81</accession>
<feature type="compositionally biased region" description="Basic and acidic residues" evidence="1">
    <location>
        <begin position="106"/>
        <end position="119"/>
    </location>
</feature>
<dbReference type="Proteomes" id="UP001303946">
    <property type="component" value="Chromosome"/>
</dbReference>
<evidence type="ECO:0000256" key="1">
    <source>
        <dbReference type="SAM" id="MobiDB-lite"/>
    </source>
</evidence>
<dbReference type="EMBL" id="CP136336">
    <property type="protein sequence ID" value="WOB07245.1"/>
    <property type="molecule type" value="Genomic_DNA"/>
</dbReference>
<feature type="transmembrane region" description="Helical" evidence="2">
    <location>
        <begin position="6"/>
        <end position="23"/>
    </location>
</feature>
<evidence type="ECO:0000313" key="3">
    <source>
        <dbReference type="EMBL" id="WOB07245.1"/>
    </source>
</evidence>
<keyword evidence="2" id="KW-1133">Transmembrane helix</keyword>
<gene>
    <name evidence="3" type="ORF">RXV79_20285</name>
</gene>
<proteinExistence type="predicted"/>
<keyword evidence="2" id="KW-0472">Membrane</keyword>
<evidence type="ECO:0008006" key="5">
    <source>
        <dbReference type="Google" id="ProtNLM"/>
    </source>
</evidence>
<evidence type="ECO:0000256" key="2">
    <source>
        <dbReference type="SAM" id="Phobius"/>
    </source>
</evidence>
<feature type="region of interest" description="Disordered" evidence="1">
    <location>
        <begin position="88"/>
        <end position="119"/>
    </location>
</feature>